<accession>A0ABQ2Y2L8</accession>
<evidence type="ECO:0000313" key="3">
    <source>
        <dbReference type="Proteomes" id="UP000653343"/>
    </source>
</evidence>
<proteinExistence type="predicted"/>
<keyword evidence="1" id="KW-0812">Transmembrane</keyword>
<evidence type="ECO:0000256" key="1">
    <source>
        <dbReference type="SAM" id="Phobius"/>
    </source>
</evidence>
<keyword evidence="3" id="KW-1185">Reference proteome</keyword>
<organism evidence="2 3">
    <name type="scientific">Undibacterium squillarum</name>
    <dbReference type="NCBI Taxonomy" id="1131567"/>
    <lineage>
        <taxon>Bacteria</taxon>
        <taxon>Pseudomonadati</taxon>
        <taxon>Pseudomonadota</taxon>
        <taxon>Betaproteobacteria</taxon>
        <taxon>Burkholderiales</taxon>
        <taxon>Oxalobacteraceae</taxon>
        <taxon>Undibacterium</taxon>
    </lineage>
</organism>
<keyword evidence="1" id="KW-1133">Transmembrane helix</keyword>
<name>A0ABQ2Y2L8_9BURK</name>
<evidence type="ECO:0000313" key="2">
    <source>
        <dbReference type="EMBL" id="GGX53215.1"/>
    </source>
</evidence>
<keyword evidence="1" id="KW-0472">Membrane</keyword>
<comment type="caution">
    <text evidence="2">The sequence shown here is derived from an EMBL/GenBank/DDBJ whole genome shotgun (WGS) entry which is preliminary data.</text>
</comment>
<dbReference type="Proteomes" id="UP000653343">
    <property type="component" value="Unassembled WGS sequence"/>
</dbReference>
<dbReference type="EMBL" id="BMYU01000012">
    <property type="protein sequence ID" value="GGX53215.1"/>
    <property type="molecule type" value="Genomic_DNA"/>
</dbReference>
<feature type="transmembrane region" description="Helical" evidence="1">
    <location>
        <begin position="31"/>
        <end position="55"/>
    </location>
</feature>
<gene>
    <name evidence="2" type="ORF">GCM10010946_34760</name>
</gene>
<reference evidence="3" key="1">
    <citation type="journal article" date="2019" name="Int. J. Syst. Evol. Microbiol.">
        <title>The Global Catalogue of Microorganisms (GCM) 10K type strain sequencing project: providing services to taxonomists for standard genome sequencing and annotation.</title>
        <authorList>
            <consortium name="The Broad Institute Genomics Platform"/>
            <consortium name="The Broad Institute Genome Sequencing Center for Infectious Disease"/>
            <person name="Wu L."/>
            <person name="Ma J."/>
        </authorList>
    </citation>
    <scope>NUCLEOTIDE SEQUENCE [LARGE SCALE GENOMIC DNA]</scope>
    <source>
        <strain evidence="3">KCTC 23917</strain>
    </source>
</reference>
<protein>
    <submittedName>
        <fullName evidence="2">Uncharacterized protein</fullName>
    </submittedName>
</protein>
<dbReference type="RefSeq" id="WP_189358811.1">
    <property type="nucleotide sequence ID" value="NZ_BMYU01000012.1"/>
</dbReference>
<sequence>MKTPDPINSIKKPIRLENYIDKDGTSINKKALIYAACILLPILTIMASIVIIAYVSTRHTEPAEIIGGSLATDLKTGCQYVTTLTGITPRMNADGTQTCLTVQP</sequence>